<name>A0A6C0LBZ7_9ZZZZ</name>
<accession>A0A6C0LBZ7</accession>
<dbReference type="EMBL" id="MN740463">
    <property type="protein sequence ID" value="QHU27850.1"/>
    <property type="molecule type" value="Genomic_DNA"/>
</dbReference>
<dbReference type="InterPro" id="IPR023214">
    <property type="entry name" value="HAD_sf"/>
</dbReference>
<protein>
    <recommendedName>
        <fullName evidence="1">FCP1 homology domain-containing protein</fullName>
    </recommendedName>
</protein>
<reference evidence="2" key="1">
    <citation type="journal article" date="2020" name="Nature">
        <title>Giant virus diversity and host interactions through global metagenomics.</title>
        <authorList>
            <person name="Schulz F."/>
            <person name="Roux S."/>
            <person name="Paez-Espino D."/>
            <person name="Jungbluth S."/>
            <person name="Walsh D.A."/>
            <person name="Denef V.J."/>
            <person name="McMahon K.D."/>
            <person name="Konstantinidis K.T."/>
            <person name="Eloe-Fadrosh E.A."/>
            <person name="Kyrpides N.C."/>
            <person name="Woyke T."/>
        </authorList>
    </citation>
    <scope>NUCLEOTIDE SEQUENCE</scope>
    <source>
        <strain evidence="2">GVMAG-M-3300027769-26</strain>
    </source>
</reference>
<dbReference type="SUPFAM" id="SSF56784">
    <property type="entry name" value="HAD-like"/>
    <property type="match status" value="1"/>
</dbReference>
<evidence type="ECO:0000259" key="1">
    <source>
        <dbReference type="Pfam" id="PF03031"/>
    </source>
</evidence>
<sequence>MNNKEEKGGNAEPYIFIIDLDGTIIGDCNYQCDLYNIIELVKKYKMKGLNKYTALCNKYLNESYSDKSLLVRPHFFTFINAMKKLYPSSYFYIYTASEKKWANKEIAIIEKHNNFKFDRPLLTRDNCIMDKYGNIKKSVAKILPLISKTIKIPNNYDIGKRLLIIDNNPTFIDYTENLLICPSYNYMKFYDLRETLPNYYKCEELKSYISRLIREQRLSKISKKSENLEKTYKWLYKKCKKINKYNSKYEGDTFWKDLAVLIKHYGITSYSPKIIAEIQKTITKKLDS</sequence>
<organism evidence="2">
    <name type="scientific">viral metagenome</name>
    <dbReference type="NCBI Taxonomy" id="1070528"/>
    <lineage>
        <taxon>unclassified sequences</taxon>
        <taxon>metagenomes</taxon>
        <taxon>organismal metagenomes</taxon>
    </lineage>
</organism>
<dbReference type="AlphaFoldDB" id="A0A6C0LBZ7"/>
<proteinExistence type="predicted"/>
<dbReference type="InterPro" id="IPR004274">
    <property type="entry name" value="FCP1_dom"/>
</dbReference>
<dbReference type="Pfam" id="PF03031">
    <property type="entry name" value="NIF"/>
    <property type="match status" value="1"/>
</dbReference>
<dbReference type="InterPro" id="IPR036412">
    <property type="entry name" value="HAD-like_sf"/>
</dbReference>
<evidence type="ECO:0000313" key="2">
    <source>
        <dbReference type="EMBL" id="QHU27850.1"/>
    </source>
</evidence>
<dbReference type="Gene3D" id="3.40.50.1000">
    <property type="entry name" value="HAD superfamily/HAD-like"/>
    <property type="match status" value="1"/>
</dbReference>
<feature type="domain" description="FCP1 homology" evidence="1">
    <location>
        <begin position="15"/>
        <end position="185"/>
    </location>
</feature>